<dbReference type="InterPro" id="IPR025322">
    <property type="entry name" value="PADRE_dom"/>
</dbReference>
<feature type="compositionally biased region" description="Gly residues" evidence="1">
    <location>
        <begin position="15"/>
        <end position="24"/>
    </location>
</feature>
<dbReference type="AlphaFoldDB" id="A0A2N9I9K0"/>
<sequence length="135" mass="14178">MGGCVSSPKTKTSKGRGGQRGGGQLQVDCNKQVSKTTKVIHMDGWVQELKQPIQGKAITSQNPNCFLCSSESLSIGTCAPQVSDEEDLQPGHIYFLMPLSKAHQPLSLPDLCALAIKASTALGGNAVYSSSINSS</sequence>
<evidence type="ECO:0000313" key="2">
    <source>
        <dbReference type="EMBL" id="SPD22637.1"/>
    </source>
</evidence>
<protein>
    <recommendedName>
        <fullName evidence="3">DUF4228 domain-containing protein</fullName>
    </recommendedName>
</protein>
<dbReference type="Pfam" id="PF14009">
    <property type="entry name" value="PADRE"/>
    <property type="match status" value="1"/>
</dbReference>
<dbReference type="PANTHER" id="PTHR33052">
    <property type="entry name" value="DUF4228 DOMAIN PROTEIN-RELATED"/>
    <property type="match status" value="1"/>
</dbReference>
<feature type="region of interest" description="Disordered" evidence="1">
    <location>
        <begin position="1"/>
        <end position="25"/>
    </location>
</feature>
<evidence type="ECO:0008006" key="3">
    <source>
        <dbReference type="Google" id="ProtNLM"/>
    </source>
</evidence>
<evidence type="ECO:0000256" key="1">
    <source>
        <dbReference type="SAM" id="MobiDB-lite"/>
    </source>
</evidence>
<accession>A0A2N9I9K0</accession>
<organism evidence="2">
    <name type="scientific">Fagus sylvatica</name>
    <name type="common">Beechnut</name>
    <dbReference type="NCBI Taxonomy" id="28930"/>
    <lineage>
        <taxon>Eukaryota</taxon>
        <taxon>Viridiplantae</taxon>
        <taxon>Streptophyta</taxon>
        <taxon>Embryophyta</taxon>
        <taxon>Tracheophyta</taxon>
        <taxon>Spermatophyta</taxon>
        <taxon>Magnoliopsida</taxon>
        <taxon>eudicotyledons</taxon>
        <taxon>Gunneridae</taxon>
        <taxon>Pentapetalae</taxon>
        <taxon>rosids</taxon>
        <taxon>fabids</taxon>
        <taxon>Fagales</taxon>
        <taxon>Fagaceae</taxon>
        <taxon>Fagus</taxon>
    </lineage>
</organism>
<proteinExistence type="predicted"/>
<dbReference type="EMBL" id="OIVN01005468">
    <property type="protein sequence ID" value="SPD22637.1"/>
    <property type="molecule type" value="Genomic_DNA"/>
</dbReference>
<gene>
    <name evidence="2" type="ORF">FSB_LOCUS50519</name>
</gene>
<name>A0A2N9I9K0_FAGSY</name>
<reference evidence="2" key="1">
    <citation type="submission" date="2018-02" db="EMBL/GenBank/DDBJ databases">
        <authorList>
            <person name="Cohen D.B."/>
            <person name="Kent A.D."/>
        </authorList>
    </citation>
    <scope>NUCLEOTIDE SEQUENCE</scope>
</reference>